<keyword evidence="3" id="KW-0378">Hydrolase</keyword>
<evidence type="ECO:0000313" key="4">
    <source>
        <dbReference type="Proteomes" id="UP000220034"/>
    </source>
</evidence>
<keyword evidence="1" id="KW-0732">Signal</keyword>
<accession>A0A2C9CVX0</accession>
<protein>
    <submittedName>
        <fullName evidence="3">Cell Wall Hydrolase</fullName>
    </submittedName>
</protein>
<organism evidence="3 4">
    <name type="scientific">Pontivivens marinum</name>
    <dbReference type="NCBI Taxonomy" id="1690039"/>
    <lineage>
        <taxon>Bacteria</taxon>
        <taxon>Pseudomonadati</taxon>
        <taxon>Pseudomonadota</taxon>
        <taxon>Alphaproteobacteria</taxon>
        <taxon>Rhodobacterales</taxon>
        <taxon>Paracoccaceae</taxon>
        <taxon>Pontivivens</taxon>
    </lineage>
</organism>
<evidence type="ECO:0000313" key="3">
    <source>
        <dbReference type="EMBL" id="SOH95363.1"/>
    </source>
</evidence>
<feature type="domain" description="Cell wall hydrolase SleB" evidence="2">
    <location>
        <begin position="138"/>
        <end position="247"/>
    </location>
</feature>
<dbReference type="EMBL" id="OCTN01000010">
    <property type="protein sequence ID" value="SOH95363.1"/>
    <property type="molecule type" value="Genomic_DNA"/>
</dbReference>
<proteinExistence type="predicted"/>
<dbReference type="InterPro" id="IPR042047">
    <property type="entry name" value="SleB_dom1"/>
</dbReference>
<name>A0A2C9CVX0_9RHOB</name>
<dbReference type="Gene3D" id="1.10.10.2520">
    <property type="entry name" value="Cell wall hydrolase SleB, domain 1"/>
    <property type="match status" value="1"/>
</dbReference>
<evidence type="ECO:0000256" key="1">
    <source>
        <dbReference type="SAM" id="SignalP"/>
    </source>
</evidence>
<dbReference type="RefSeq" id="WP_245851703.1">
    <property type="nucleotide sequence ID" value="NZ_OCTN01000010.1"/>
</dbReference>
<dbReference type="Proteomes" id="UP000220034">
    <property type="component" value="Unassembled WGS sequence"/>
</dbReference>
<dbReference type="AlphaFoldDB" id="A0A2C9CVX0"/>
<gene>
    <name evidence="3" type="ORF">SAMN06273572_11034</name>
</gene>
<dbReference type="GO" id="GO:0016787">
    <property type="term" value="F:hydrolase activity"/>
    <property type="evidence" value="ECO:0007669"/>
    <property type="project" value="UniProtKB-KW"/>
</dbReference>
<dbReference type="Pfam" id="PF07486">
    <property type="entry name" value="Hydrolase_2"/>
    <property type="match status" value="1"/>
</dbReference>
<dbReference type="InterPro" id="IPR011105">
    <property type="entry name" value="Cell_wall_hydrolase_SleB"/>
</dbReference>
<feature type="chain" id="PRO_5012925906" evidence="1">
    <location>
        <begin position="27"/>
        <end position="251"/>
    </location>
</feature>
<keyword evidence="4" id="KW-1185">Reference proteome</keyword>
<sequence>MSAVRFVKNALVAGGFLVAMAVPAFAQNQIEEQINRQIAQMLTQERTVLSAATADRLRELGGAGDARISISSQNGATFGADGRGELVLDMQDDANGFAERRVTVVQPLDRRTIDSMPVASGGAEWECLATALYFEARGETTAGQIAVAEVILNRVDHSRYPNTVCRVVSQGASRLNACQFSFMCDGRAEVMSEHSAWERMGKIARLMIDGRPRMLTAGATHYHAISVNPGWASRLERTAWIDDHKFYRFPS</sequence>
<reference evidence="4" key="1">
    <citation type="submission" date="2017-09" db="EMBL/GenBank/DDBJ databases">
        <authorList>
            <person name="Varghese N."/>
            <person name="Submissions S."/>
        </authorList>
    </citation>
    <scope>NUCLEOTIDE SEQUENCE [LARGE SCALE GENOMIC DNA]</scope>
    <source>
        <strain evidence="4">C7</strain>
    </source>
</reference>
<feature type="signal peptide" evidence="1">
    <location>
        <begin position="1"/>
        <end position="26"/>
    </location>
</feature>
<evidence type="ECO:0000259" key="2">
    <source>
        <dbReference type="Pfam" id="PF07486"/>
    </source>
</evidence>